<reference evidence="2 3" key="1">
    <citation type="submission" date="2019-06" db="EMBL/GenBank/DDBJ databases">
        <title>Sequencing the genomes of 1000 actinobacteria strains.</title>
        <authorList>
            <person name="Klenk H.-P."/>
        </authorList>
    </citation>
    <scope>NUCLEOTIDE SEQUENCE [LARGE SCALE GENOMIC DNA]</scope>
    <source>
        <strain evidence="2 3">DSM 19828</strain>
    </source>
</reference>
<dbReference type="AlphaFoldDB" id="A0A542EKJ4"/>
<evidence type="ECO:0000256" key="1">
    <source>
        <dbReference type="SAM" id="MobiDB-lite"/>
    </source>
</evidence>
<evidence type="ECO:0000313" key="2">
    <source>
        <dbReference type="EMBL" id="TQJ15845.1"/>
    </source>
</evidence>
<keyword evidence="3" id="KW-1185">Reference proteome</keyword>
<evidence type="ECO:0008006" key="4">
    <source>
        <dbReference type="Google" id="ProtNLM"/>
    </source>
</evidence>
<sequence>MSDEQRRPRRPQPMSPEQIESHVGSFDPARASEIAHESAAILVRTGRADDDPALTARLVNLVGELGLSTVADLWSRQPAVSLPGALWRLYALREWIVRDAAGASADFAEGRLRADVPAAIAGSAEPPSPDAMLALGDAILTGVYRGELDTALERAAAFCEVVATGRAHRADFSDGYDDEAARTQTVSASAMRGTASDLRRAAAAWRSGTLH</sequence>
<dbReference type="OrthoDB" id="5188280at2"/>
<evidence type="ECO:0000313" key="3">
    <source>
        <dbReference type="Proteomes" id="UP000320806"/>
    </source>
</evidence>
<accession>A0A542EKJ4</accession>
<protein>
    <recommendedName>
        <fullName evidence="4">DNA-directed RNA polymerase subunit beta</fullName>
    </recommendedName>
</protein>
<dbReference type="Proteomes" id="UP000320806">
    <property type="component" value="Unassembled WGS sequence"/>
</dbReference>
<comment type="caution">
    <text evidence="2">The sequence shown here is derived from an EMBL/GenBank/DDBJ whole genome shotgun (WGS) entry which is preliminary data.</text>
</comment>
<gene>
    <name evidence="2" type="ORF">FB459_3418</name>
</gene>
<organism evidence="2 3">
    <name type="scientific">Yimella lutea</name>
    <dbReference type="NCBI Taxonomy" id="587872"/>
    <lineage>
        <taxon>Bacteria</taxon>
        <taxon>Bacillati</taxon>
        <taxon>Actinomycetota</taxon>
        <taxon>Actinomycetes</taxon>
        <taxon>Micrococcales</taxon>
        <taxon>Dermacoccaceae</taxon>
        <taxon>Yimella</taxon>
    </lineage>
</organism>
<dbReference type="EMBL" id="VFMO01000001">
    <property type="protein sequence ID" value="TQJ15845.1"/>
    <property type="molecule type" value="Genomic_DNA"/>
</dbReference>
<proteinExistence type="predicted"/>
<feature type="region of interest" description="Disordered" evidence="1">
    <location>
        <begin position="1"/>
        <end position="25"/>
    </location>
</feature>
<name>A0A542EKJ4_9MICO</name>
<dbReference type="RefSeq" id="WP_129624627.1">
    <property type="nucleotide sequence ID" value="NZ_BAABCI010000023.1"/>
</dbReference>